<dbReference type="PANTHER" id="PTHR45630">
    <property type="entry name" value="CATION-TRANSPORTING ATPASE-RELATED"/>
    <property type="match status" value="1"/>
</dbReference>
<dbReference type="Gene3D" id="2.70.150.10">
    <property type="entry name" value="Calcium-transporting ATPase, cytoplasmic transduction domain A"/>
    <property type="match status" value="1"/>
</dbReference>
<dbReference type="PRINTS" id="PR00119">
    <property type="entry name" value="CATATPASE"/>
</dbReference>
<reference evidence="17" key="1">
    <citation type="submission" date="2015-08" db="UniProtKB">
        <authorList>
            <consortium name="WormBaseParasite"/>
        </authorList>
    </citation>
    <scope>IDENTIFICATION</scope>
</reference>
<dbReference type="Gene3D" id="3.40.1110.10">
    <property type="entry name" value="Calcium-transporting ATPase, cytoplasmic domain N"/>
    <property type="match status" value="1"/>
</dbReference>
<feature type="transmembrane region" description="Helical" evidence="13">
    <location>
        <begin position="18"/>
        <end position="41"/>
    </location>
</feature>
<dbReference type="AlphaFoldDB" id="A0A0K0DWW5"/>
<dbReference type="Pfam" id="PF00122">
    <property type="entry name" value="E1-E2_ATPase"/>
    <property type="match status" value="1"/>
</dbReference>
<dbReference type="InterPro" id="IPR018303">
    <property type="entry name" value="ATPase_P-typ_P_site"/>
</dbReference>
<keyword evidence="6" id="KW-0547">Nucleotide-binding</keyword>
<dbReference type="SUPFAM" id="SSF81665">
    <property type="entry name" value="Calcium ATPase, transmembrane domain M"/>
    <property type="match status" value="1"/>
</dbReference>
<dbReference type="CDD" id="cd07543">
    <property type="entry name" value="P-type_ATPase_cation"/>
    <property type="match status" value="1"/>
</dbReference>
<dbReference type="GO" id="GO:0016887">
    <property type="term" value="F:ATP hydrolysis activity"/>
    <property type="evidence" value="ECO:0007669"/>
    <property type="project" value="InterPro"/>
</dbReference>
<dbReference type="Pfam" id="PF23143">
    <property type="entry name" value="2TM_P5A-ATPase"/>
    <property type="match status" value="1"/>
</dbReference>
<dbReference type="InterPro" id="IPR059000">
    <property type="entry name" value="ATPase_P-type_domA"/>
</dbReference>
<evidence type="ECO:0000313" key="16">
    <source>
        <dbReference type="Proteomes" id="UP000035681"/>
    </source>
</evidence>
<keyword evidence="5" id="KW-0479">Metal-binding</keyword>
<feature type="domain" description="P-type ATPase A" evidence="14">
    <location>
        <begin position="251"/>
        <end position="329"/>
    </location>
</feature>
<dbReference type="InterPro" id="IPR047820">
    <property type="entry name" value="P5A-type_ATPase"/>
</dbReference>
<evidence type="ECO:0000313" key="17">
    <source>
        <dbReference type="WBParaSite" id="SSTP_0000173100.1"/>
    </source>
</evidence>
<evidence type="ECO:0000256" key="8">
    <source>
        <dbReference type="ARBA" id="ARBA00022840"/>
    </source>
</evidence>
<dbReference type="GO" id="GO:0015662">
    <property type="term" value="F:P-type ion transporter activity"/>
    <property type="evidence" value="ECO:0007669"/>
    <property type="project" value="TreeGrafter"/>
</dbReference>
<evidence type="ECO:0000259" key="14">
    <source>
        <dbReference type="Pfam" id="PF00122"/>
    </source>
</evidence>
<keyword evidence="8" id="KW-0067">ATP-binding</keyword>
<keyword evidence="3" id="KW-0813">Transport</keyword>
<evidence type="ECO:0000256" key="4">
    <source>
        <dbReference type="ARBA" id="ARBA00022692"/>
    </source>
</evidence>
<feature type="domain" description="P5A-ATPase transmembrane helical hairpin" evidence="15">
    <location>
        <begin position="16"/>
        <end position="85"/>
    </location>
</feature>
<keyword evidence="4 13" id="KW-0812">Transmembrane</keyword>
<keyword evidence="9" id="KW-0460">Magnesium</keyword>
<dbReference type="GO" id="GO:0046872">
    <property type="term" value="F:metal ion binding"/>
    <property type="evidence" value="ECO:0007669"/>
    <property type="project" value="UniProtKB-KW"/>
</dbReference>
<dbReference type="SFLD" id="SFLDF00027">
    <property type="entry name" value="p-type_atpase"/>
    <property type="match status" value="1"/>
</dbReference>
<dbReference type="InterPro" id="IPR008250">
    <property type="entry name" value="ATPase_P-typ_transduc_dom_A_sf"/>
</dbReference>
<dbReference type="SUPFAM" id="SSF81653">
    <property type="entry name" value="Calcium ATPase, transduction domain A"/>
    <property type="match status" value="1"/>
</dbReference>
<comment type="subcellular location">
    <subcellularLocation>
        <location evidence="1">Endoplasmic reticulum membrane</location>
        <topology evidence="1">Multi-pass membrane protein</topology>
    </subcellularLocation>
</comment>
<dbReference type="InterPro" id="IPR023298">
    <property type="entry name" value="ATPase_P-typ_TM_dom_sf"/>
</dbReference>
<dbReference type="InterPro" id="IPR006544">
    <property type="entry name" value="P-type_TPase_V"/>
</dbReference>
<dbReference type="SFLD" id="SFLDS00003">
    <property type="entry name" value="Haloacid_Dehalogenase"/>
    <property type="match status" value="1"/>
</dbReference>
<keyword evidence="16" id="KW-1185">Reference proteome</keyword>
<dbReference type="STRING" id="6248.A0A0K0DWW5"/>
<feature type="transmembrane region" description="Helical" evidence="13">
    <location>
        <begin position="1047"/>
        <end position="1067"/>
    </location>
</feature>
<feature type="transmembrane region" description="Helical" evidence="13">
    <location>
        <begin position="1079"/>
        <end position="1099"/>
    </location>
</feature>
<dbReference type="InterPro" id="IPR001757">
    <property type="entry name" value="P_typ_ATPase"/>
</dbReference>
<dbReference type="Pfam" id="PF13246">
    <property type="entry name" value="Cation_ATPase"/>
    <property type="match status" value="1"/>
</dbReference>
<dbReference type="WBParaSite" id="TCONS_00008866.p1">
    <property type="protein sequence ID" value="TCONS_00008866.p1"/>
    <property type="gene ID" value="XLOC_006739"/>
</dbReference>
<evidence type="ECO:0000256" key="7">
    <source>
        <dbReference type="ARBA" id="ARBA00022824"/>
    </source>
</evidence>
<dbReference type="FunFam" id="3.40.50.1000:FF:000056">
    <property type="entry name" value="Cation-transporting ATPase"/>
    <property type="match status" value="1"/>
</dbReference>
<dbReference type="InterPro" id="IPR044492">
    <property type="entry name" value="P_typ_ATPase_HD_dom"/>
</dbReference>
<dbReference type="SUPFAM" id="SSF56784">
    <property type="entry name" value="HAD-like"/>
    <property type="match status" value="1"/>
</dbReference>
<evidence type="ECO:0000256" key="6">
    <source>
        <dbReference type="ARBA" id="ARBA00022741"/>
    </source>
</evidence>
<evidence type="ECO:0000256" key="5">
    <source>
        <dbReference type="ARBA" id="ARBA00022723"/>
    </source>
</evidence>
<feature type="transmembrane region" description="Helical" evidence="13">
    <location>
        <begin position="187"/>
        <end position="207"/>
    </location>
</feature>
<feature type="transmembrane region" description="Helical" evidence="13">
    <location>
        <begin position="47"/>
        <end position="72"/>
    </location>
</feature>
<feature type="transmembrane region" description="Helical" evidence="13">
    <location>
        <begin position="213"/>
        <end position="231"/>
    </location>
</feature>
<dbReference type="SFLD" id="SFLDG00002">
    <property type="entry name" value="C1.7:_P-type_atpase_like"/>
    <property type="match status" value="1"/>
</dbReference>
<evidence type="ECO:0000256" key="1">
    <source>
        <dbReference type="ARBA" id="ARBA00004477"/>
    </source>
</evidence>
<evidence type="ECO:0000313" key="18">
    <source>
        <dbReference type="WBParaSite" id="TCONS_00008866.p1"/>
    </source>
</evidence>
<feature type="transmembrane region" description="Helical" evidence="13">
    <location>
        <begin position="396"/>
        <end position="414"/>
    </location>
</feature>
<proteinExistence type="inferred from homology"/>
<dbReference type="GO" id="GO:0005789">
    <property type="term" value="C:endoplasmic reticulum membrane"/>
    <property type="evidence" value="ECO:0007669"/>
    <property type="project" value="UniProtKB-SubCell"/>
</dbReference>
<evidence type="ECO:0000256" key="2">
    <source>
        <dbReference type="ARBA" id="ARBA00006000"/>
    </source>
</evidence>
<dbReference type="PANTHER" id="PTHR45630:SF7">
    <property type="entry name" value="ENDOPLASMIC RETICULUM TRANSMEMBRANE HELIX TRANSLOCASE"/>
    <property type="match status" value="1"/>
</dbReference>
<dbReference type="InterPro" id="IPR023299">
    <property type="entry name" value="ATPase_P-typ_cyto_dom_N"/>
</dbReference>
<keyword evidence="12 13" id="KW-0472">Membrane</keyword>
<evidence type="ECO:0000256" key="13">
    <source>
        <dbReference type="SAM" id="Phobius"/>
    </source>
</evidence>
<evidence type="ECO:0000256" key="10">
    <source>
        <dbReference type="ARBA" id="ARBA00022967"/>
    </source>
</evidence>
<dbReference type="InterPro" id="IPR036412">
    <property type="entry name" value="HAD-like_sf"/>
</dbReference>
<dbReference type="SUPFAM" id="SSF81660">
    <property type="entry name" value="Metal cation-transporting ATPase, ATP-binding domain N"/>
    <property type="match status" value="1"/>
</dbReference>
<sequence length="1151" mass="131041">MTVDGLVESIKTCKIKPIYFNFLVAPFIIIYLGIIILWNLYYSNEEYWFTFVVISVSIFMIQILLGLFSFWFNEFYYIVSCSPEKDIKIATHALVTPTTNNGWSEIVPIRRTHLNNGKIKTWIDFQKVIYIYDSDKKRFNQLTFENNRSFSFFNSWTGLTSDEIINETKLKYGDNKMEMVVPSFMELFIERATAPFFVFQVFCVGLWCLEDLVYYSLFTLSMLAMFEMLIVKQQMMNMTMIRNMGNKPYLVDVYRNKKWVKIHSDQLLVGDLVSIGRSSNDNNVPCDLLLLRGSCILDESMLTGESVPQMKESIQTLEQERYFNYQTDMKLHVLCGGTKIVQHTNENTKSGSVPKLPGDGVLCYVLQTGFSTSQGSLLRTILFGVKRVTANNLETFAFILFLLIFAVATAVHLWKTRSLEPEFNKFQTLVECSLIITSVVPPELPLELSLAVNNSLVALHKLGIFCTEPFRIPFAGKIDICCFDKTGTLTTDNLVVDGIGIINKDKIVNLKNKDELDDTTLRVLASCHSLVMFNKELVGDPLEKATLNWIKWDIIKNDLVSPNNGKTPAIKIFQRYHFSSQLKRMTVIFGYTPQGSEPIMMTAVKGAPEILQNMFTSVPEGYVEGYKSLAQKGYRVLALGYSNLGNLDKNDIRRISRDELEKGLTFAGFLVISCPLKKDTKAMIKEIKESGHNVVMITGDNPLTACHVSKELKFTEEGKEIMILQKEDDKWYWKSVDEVKKVEMKNNSLKFFDLHELCVTGNGFGYLYDKERKFLKNILKYIKIYARMAPKQKEQVINELKNLGYITLMCGDGTNDVGALKHSHVGVALLSHPFDATKTSNTELPITKPKPVAPPQIPEFLRKRLPPDHPYHKQINDQQKKFQKLIDELESEEPSVVKLGDASIAAPFTSKFTSIASICNIIKQGRCTLVVTLQMFKILALNALVSAYSQSVLYSSGIRSSDYQQTLQGMLLAACFLFITRSKPLKVLSKEKPMPNIFNIYTILTVTFQFCVHFLCLLYIVDLATIYEPQTEKVTSETKFKPSLLNSSVYLLGMTLQISTFIVNYRGRPFMESLFENKPLLYSIIAATSVVFTLASNVAPDMTNYFELVQFPEDFRNKLIIVLIANIAVCYIIDTILNLIFGDARPKKHRL</sequence>
<evidence type="ECO:0000256" key="3">
    <source>
        <dbReference type="ARBA" id="ARBA00022448"/>
    </source>
</evidence>
<name>A0A0K0DWW5_STRER</name>
<keyword evidence="10" id="KW-1278">Translocase</keyword>
<organism evidence="17">
    <name type="scientific">Strongyloides stercoralis</name>
    <name type="common">Threadworm</name>
    <dbReference type="NCBI Taxonomy" id="6248"/>
    <lineage>
        <taxon>Eukaryota</taxon>
        <taxon>Metazoa</taxon>
        <taxon>Ecdysozoa</taxon>
        <taxon>Nematoda</taxon>
        <taxon>Chromadorea</taxon>
        <taxon>Rhabditida</taxon>
        <taxon>Tylenchina</taxon>
        <taxon>Panagrolaimomorpha</taxon>
        <taxon>Strongyloidoidea</taxon>
        <taxon>Strongyloididae</taxon>
        <taxon>Strongyloides</taxon>
    </lineage>
</organism>
<feature type="transmembrane region" description="Helical" evidence="13">
    <location>
        <begin position="1000"/>
        <end position="1027"/>
    </location>
</feature>
<dbReference type="GO" id="GO:0006874">
    <property type="term" value="P:intracellular calcium ion homeostasis"/>
    <property type="evidence" value="ECO:0007669"/>
    <property type="project" value="TreeGrafter"/>
</dbReference>
<dbReference type="GO" id="GO:0019829">
    <property type="term" value="F:ATPase-coupled monoatomic cation transmembrane transporter activity"/>
    <property type="evidence" value="ECO:0007669"/>
    <property type="project" value="TreeGrafter"/>
</dbReference>
<evidence type="ECO:0000256" key="12">
    <source>
        <dbReference type="ARBA" id="ARBA00023136"/>
    </source>
</evidence>
<evidence type="ECO:0000256" key="11">
    <source>
        <dbReference type="ARBA" id="ARBA00022989"/>
    </source>
</evidence>
<dbReference type="GO" id="GO:0005524">
    <property type="term" value="F:ATP binding"/>
    <property type="evidence" value="ECO:0007669"/>
    <property type="project" value="UniProtKB-KW"/>
</dbReference>
<protein>
    <submittedName>
        <fullName evidence="17 18">Cation-transporting ATPase</fullName>
    </submittedName>
</protein>
<keyword evidence="7" id="KW-0256">Endoplasmic reticulum</keyword>
<dbReference type="WBParaSite" id="SSTP_0000173100.1">
    <property type="protein sequence ID" value="SSTP_0000173100.1"/>
    <property type="gene ID" value="SSTP_0000173100"/>
</dbReference>
<dbReference type="InterPro" id="IPR023214">
    <property type="entry name" value="HAD_sf"/>
</dbReference>
<keyword evidence="11 13" id="KW-1133">Transmembrane helix</keyword>
<dbReference type="InterPro" id="IPR057255">
    <property type="entry name" value="2TM_P5A-ATPase"/>
</dbReference>
<dbReference type="PROSITE" id="PS00154">
    <property type="entry name" value="ATPASE_E1_E2"/>
    <property type="match status" value="1"/>
</dbReference>
<feature type="transmembrane region" description="Helical" evidence="13">
    <location>
        <begin position="1119"/>
        <end position="1141"/>
    </location>
</feature>
<dbReference type="Gene3D" id="3.40.50.1000">
    <property type="entry name" value="HAD superfamily/HAD-like"/>
    <property type="match status" value="1"/>
</dbReference>
<accession>A0A0K0DWW5</accession>
<comment type="similarity">
    <text evidence="2">Belongs to the cation transport ATPase (P-type) (TC 3.A.3) family. Type V subfamily.</text>
</comment>
<dbReference type="Proteomes" id="UP000035681">
    <property type="component" value="Unplaced"/>
</dbReference>
<dbReference type="NCBIfam" id="TIGR01494">
    <property type="entry name" value="ATPase_P-type"/>
    <property type="match status" value="2"/>
</dbReference>
<evidence type="ECO:0000259" key="15">
    <source>
        <dbReference type="Pfam" id="PF23143"/>
    </source>
</evidence>
<evidence type="ECO:0000256" key="9">
    <source>
        <dbReference type="ARBA" id="ARBA00022842"/>
    </source>
</evidence>
<dbReference type="NCBIfam" id="TIGR01657">
    <property type="entry name" value="P-ATPase-V"/>
    <property type="match status" value="1"/>
</dbReference>